<keyword evidence="4 5" id="KW-0472">Membrane</keyword>
<accession>A0A0M5JCD6</accession>
<protein>
    <submittedName>
        <fullName evidence="6">Tsp97E</fullName>
    </submittedName>
</protein>
<feature type="transmembrane region" description="Helical" evidence="5">
    <location>
        <begin position="73"/>
        <end position="100"/>
    </location>
</feature>
<evidence type="ECO:0000256" key="2">
    <source>
        <dbReference type="ARBA" id="ARBA00022692"/>
    </source>
</evidence>
<proteinExistence type="predicted"/>
<evidence type="ECO:0000313" key="6">
    <source>
        <dbReference type="EMBL" id="ALC46431.1"/>
    </source>
</evidence>
<dbReference type="OrthoDB" id="5845060at2759"/>
<feature type="transmembrane region" description="Helical" evidence="5">
    <location>
        <begin position="230"/>
        <end position="252"/>
    </location>
</feature>
<organism evidence="6 7">
    <name type="scientific">Drosophila busckii</name>
    <name type="common">Fruit fly</name>
    <dbReference type="NCBI Taxonomy" id="30019"/>
    <lineage>
        <taxon>Eukaryota</taxon>
        <taxon>Metazoa</taxon>
        <taxon>Ecdysozoa</taxon>
        <taxon>Arthropoda</taxon>
        <taxon>Hexapoda</taxon>
        <taxon>Insecta</taxon>
        <taxon>Pterygota</taxon>
        <taxon>Neoptera</taxon>
        <taxon>Endopterygota</taxon>
        <taxon>Diptera</taxon>
        <taxon>Brachycera</taxon>
        <taxon>Muscomorpha</taxon>
        <taxon>Ephydroidea</taxon>
        <taxon>Drosophilidae</taxon>
        <taxon>Drosophila</taxon>
    </lineage>
</organism>
<keyword evidence="3 5" id="KW-1133">Transmembrane helix</keyword>
<evidence type="ECO:0000313" key="7">
    <source>
        <dbReference type="Proteomes" id="UP000494163"/>
    </source>
</evidence>
<dbReference type="GO" id="GO:0016020">
    <property type="term" value="C:membrane"/>
    <property type="evidence" value="ECO:0007669"/>
    <property type="project" value="UniProtKB-SubCell"/>
</dbReference>
<dbReference type="PRINTS" id="PR00259">
    <property type="entry name" value="TMFOUR"/>
</dbReference>
<keyword evidence="7" id="KW-1185">Reference proteome</keyword>
<evidence type="ECO:0000256" key="3">
    <source>
        <dbReference type="ARBA" id="ARBA00022989"/>
    </source>
</evidence>
<sequence>MCGGFTCSKNALIALNILYVMIGFLLIGVGVYARAASVVTNLPIVGGILACGVILICISMLGLAGAVKHHQVMLFFVSFALILMLAMHAQVNLVCMQATAEGQRQSIRLSVVLASTTRFRAIYMIILFMLFLIQFSIASSCLAVNAEQQQQFAEQGWNTVPPQLRKQVQDNLLCCGFNNTAPTPNIINNHVTSTDEPSCDAINRLCCADSKDPLCHCEPCGPLLEDKINYAFKLCGGLGIFFSFTEVLAVFLARRYRNQHDPCYLPARAVFPHNYQY</sequence>
<feature type="transmembrane region" description="Helical" evidence="5">
    <location>
        <begin position="12"/>
        <end position="32"/>
    </location>
</feature>
<name>A0A0M5JCD6_DROBS</name>
<feature type="transmembrane region" description="Helical" evidence="5">
    <location>
        <begin position="44"/>
        <end position="67"/>
    </location>
</feature>
<evidence type="ECO:0000256" key="1">
    <source>
        <dbReference type="ARBA" id="ARBA00004141"/>
    </source>
</evidence>
<evidence type="ECO:0000256" key="4">
    <source>
        <dbReference type="ARBA" id="ARBA00023136"/>
    </source>
</evidence>
<evidence type="ECO:0000256" key="5">
    <source>
        <dbReference type="SAM" id="Phobius"/>
    </source>
</evidence>
<dbReference type="AlphaFoldDB" id="A0A0M5JCD6"/>
<dbReference type="EMBL" id="CP012526">
    <property type="protein sequence ID" value="ALC46431.1"/>
    <property type="molecule type" value="Genomic_DNA"/>
</dbReference>
<reference evidence="6 7" key="1">
    <citation type="submission" date="2015-08" db="EMBL/GenBank/DDBJ databases">
        <title>Ancestral chromatin configuration constrains chromatin evolution on differentiating sex chromosomes in Drosophila.</title>
        <authorList>
            <person name="Zhou Q."/>
            <person name="Bachtrog D."/>
        </authorList>
    </citation>
    <scope>NUCLEOTIDE SEQUENCE [LARGE SCALE GENOMIC DNA]</scope>
    <source>
        <tissue evidence="6">Whole larvae</tissue>
    </source>
</reference>
<gene>
    <name evidence="6" type="ORF">Dbus_chr3Rg1181</name>
</gene>
<dbReference type="Pfam" id="PF00335">
    <property type="entry name" value="Tetraspanin"/>
    <property type="match status" value="1"/>
</dbReference>
<feature type="transmembrane region" description="Helical" evidence="5">
    <location>
        <begin position="121"/>
        <end position="146"/>
    </location>
</feature>
<dbReference type="Proteomes" id="UP000494163">
    <property type="component" value="Chromosome 3R"/>
</dbReference>
<keyword evidence="2 5" id="KW-0812">Transmembrane</keyword>
<dbReference type="InterPro" id="IPR018499">
    <property type="entry name" value="Tetraspanin/Peripherin"/>
</dbReference>
<dbReference type="OMA" id="TCEANCI"/>
<dbReference type="STRING" id="30019.A0A0M5JCD6"/>
<comment type="subcellular location">
    <subcellularLocation>
        <location evidence="1">Membrane</location>
        <topology evidence="1">Multi-pass membrane protein</topology>
    </subcellularLocation>
</comment>